<proteinExistence type="predicted"/>
<protein>
    <submittedName>
        <fullName evidence="2">FAD-binding oxidoreductase</fullName>
    </submittedName>
</protein>
<organism evidence="2 3">
    <name type="scientific">Jatrophihabitans telluris</name>
    <dbReference type="NCBI Taxonomy" id="2038343"/>
    <lineage>
        <taxon>Bacteria</taxon>
        <taxon>Bacillati</taxon>
        <taxon>Actinomycetota</taxon>
        <taxon>Actinomycetes</taxon>
        <taxon>Jatrophihabitantales</taxon>
        <taxon>Jatrophihabitantaceae</taxon>
        <taxon>Jatrophihabitans</taxon>
    </lineage>
</organism>
<evidence type="ECO:0000313" key="3">
    <source>
        <dbReference type="Proteomes" id="UP001056336"/>
    </source>
</evidence>
<dbReference type="PANTHER" id="PTHR13847">
    <property type="entry name" value="SARCOSINE DEHYDROGENASE-RELATED"/>
    <property type="match status" value="1"/>
</dbReference>
<dbReference type="InterPro" id="IPR006076">
    <property type="entry name" value="FAD-dep_OxRdtase"/>
</dbReference>
<reference evidence="2" key="1">
    <citation type="journal article" date="2018" name="Int. J. Syst. Evol. Microbiol.">
        <title>Jatrophihabitans telluris sp. nov., isolated from sediment soil of lava forest wetlands and the emended description of the genus Jatrophihabitans.</title>
        <authorList>
            <person name="Lee K.C."/>
            <person name="Suh M.K."/>
            <person name="Eom M.K."/>
            <person name="Kim K.K."/>
            <person name="Kim J.S."/>
            <person name="Kim D.S."/>
            <person name="Ko S.H."/>
            <person name="Shin Y.K."/>
            <person name="Lee J.S."/>
        </authorList>
    </citation>
    <scope>NUCLEOTIDE SEQUENCE</scope>
    <source>
        <strain evidence="2">N237</strain>
    </source>
</reference>
<keyword evidence="3" id="KW-1185">Reference proteome</keyword>
<dbReference type="Proteomes" id="UP001056336">
    <property type="component" value="Chromosome"/>
</dbReference>
<dbReference type="EMBL" id="CP097332">
    <property type="protein sequence ID" value="UQX87696.1"/>
    <property type="molecule type" value="Genomic_DNA"/>
</dbReference>
<dbReference type="Pfam" id="PF01266">
    <property type="entry name" value="DAO"/>
    <property type="match status" value="1"/>
</dbReference>
<dbReference type="InterPro" id="IPR036188">
    <property type="entry name" value="FAD/NAD-bd_sf"/>
</dbReference>
<gene>
    <name evidence="2" type="ORF">M6D93_15500</name>
</gene>
<dbReference type="SUPFAM" id="SSF51905">
    <property type="entry name" value="FAD/NAD(P)-binding domain"/>
    <property type="match status" value="1"/>
</dbReference>
<name>A0ABY4QXE9_9ACTN</name>
<dbReference type="Gene3D" id="3.30.9.10">
    <property type="entry name" value="D-Amino Acid Oxidase, subunit A, domain 2"/>
    <property type="match status" value="1"/>
</dbReference>
<accession>A0ABY4QXE9</accession>
<feature type="domain" description="FAD dependent oxidoreductase" evidence="1">
    <location>
        <begin position="35"/>
        <end position="377"/>
    </location>
</feature>
<dbReference type="Gene3D" id="3.50.50.60">
    <property type="entry name" value="FAD/NAD(P)-binding domain"/>
    <property type="match status" value="1"/>
</dbReference>
<evidence type="ECO:0000313" key="2">
    <source>
        <dbReference type="EMBL" id="UQX87696.1"/>
    </source>
</evidence>
<sequence length="393" mass="40982">MVVHESIESTVGWDADPVVAATARRPSLDTEVTADVCVIGLGGSGLAAVGEALRRGLSVVGIDAGRVAAGAAGRNGGFLLGGPAIAVHQAGAGWGIESALALYRETLAEIRALSDLLGPDVIRQVGSIRLAGLPGEPETTAEAADREVESTDCDEQFRVLTHHGIAVERYDGELGRGLYLPDDAAMNPARRALALADLYGGHARLFENTPMTSVESGSVVTTGGRVNAGAIVIAVDGRLDLVLPELAGRVRTTRLQMLATAPVRPGRLPCPVYGRWGYDYAQQDPSGRIFIGGGRDRFAADEWTTDTDPTPDVQDWIETIAARFAGQPITVTHRWAASVGYTADARPLVTEVRPGVVACGGYNGTGNLVGPIAARAALSLALDGTAPPEYFAT</sequence>
<dbReference type="RefSeq" id="WP_249770471.1">
    <property type="nucleotide sequence ID" value="NZ_CP097332.1"/>
</dbReference>
<evidence type="ECO:0000259" key="1">
    <source>
        <dbReference type="Pfam" id="PF01266"/>
    </source>
</evidence>
<reference evidence="2" key="2">
    <citation type="submission" date="2022-05" db="EMBL/GenBank/DDBJ databases">
        <authorList>
            <person name="Kim J.-S."/>
            <person name="Lee K."/>
            <person name="Suh M."/>
            <person name="Eom M."/>
            <person name="Kim J.-S."/>
            <person name="Kim D.-S."/>
            <person name="Ko S.-H."/>
            <person name="Shin Y."/>
            <person name="Lee J.-S."/>
        </authorList>
    </citation>
    <scope>NUCLEOTIDE SEQUENCE</scope>
    <source>
        <strain evidence="2">N237</strain>
    </source>
</reference>